<reference evidence="1 2" key="1">
    <citation type="submission" date="2015-09" db="EMBL/GenBank/DDBJ databases">
        <title>Trachymyrmex cornetzi WGS genome.</title>
        <authorList>
            <person name="Nygaard S."/>
            <person name="Hu H."/>
            <person name="Boomsma J."/>
            <person name="Zhang G."/>
        </authorList>
    </citation>
    <scope>NUCLEOTIDE SEQUENCE [LARGE SCALE GENOMIC DNA]</scope>
    <source>
        <strain evidence="1">Tcor2-1</strain>
        <tissue evidence="1">Whole body</tissue>
    </source>
</reference>
<keyword evidence="2" id="KW-1185">Reference proteome</keyword>
<dbReference type="Proteomes" id="UP000078492">
    <property type="component" value="Unassembled WGS sequence"/>
</dbReference>
<gene>
    <name evidence="1" type="ORF">ALC57_01104</name>
</gene>
<organism evidence="1 2">
    <name type="scientific">Trachymyrmex cornetzi</name>
    <dbReference type="NCBI Taxonomy" id="471704"/>
    <lineage>
        <taxon>Eukaryota</taxon>
        <taxon>Metazoa</taxon>
        <taxon>Ecdysozoa</taxon>
        <taxon>Arthropoda</taxon>
        <taxon>Hexapoda</taxon>
        <taxon>Insecta</taxon>
        <taxon>Pterygota</taxon>
        <taxon>Neoptera</taxon>
        <taxon>Endopterygota</taxon>
        <taxon>Hymenoptera</taxon>
        <taxon>Apocrita</taxon>
        <taxon>Aculeata</taxon>
        <taxon>Formicoidea</taxon>
        <taxon>Formicidae</taxon>
        <taxon>Myrmicinae</taxon>
        <taxon>Trachymyrmex</taxon>
    </lineage>
</organism>
<dbReference type="AlphaFoldDB" id="A0A151JR32"/>
<sequence length="74" mass="8427">MAFSECHLITVSSMAHKNLPYRFASFSVHEVTEYSTVINNKCIIFAYHIFGINGLNCKLLQLADFSLIALHRHV</sequence>
<accession>A0A151JR32</accession>
<dbReference type="EMBL" id="KQ978646">
    <property type="protein sequence ID" value="KYN29437.1"/>
    <property type="molecule type" value="Genomic_DNA"/>
</dbReference>
<name>A0A151JR32_9HYME</name>
<proteinExistence type="predicted"/>
<evidence type="ECO:0000313" key="2">
    <source>
        <dbReference type="Proteomes" id="UP000078492"/>
    </source>
</evidence>
<evidence type="ECO:0000313" key="1">
    <source>
        <dbReference type="EMBL" id="KYN29437.1"/>
    </source>
</evidence>
<protein>
    <submittedName>
        <fullName evidence="1">Uncharacterized protein</fullName>
    </submittedName>
</protein>